<dbReference type="SUPFAM" id="SSF51197">
    <property type="entry name" value="Clavaminate synthase-like"/>
    <property type="match status" value="1"/>
</dbReference>
<name>A0A167GWE1_CALVF</name>
<accession>A0A167GWE1</accession>
<protein>
    <recommendedName>
        <fullName evidence="3">Clavaminate synthase-like protein</fullName>
    </recommendedName>
</protein>
<evidence type="ECO:0008006" key="3">
    <source>
        <dbReference type="Google" id="ProtNLM"/>
    </source>
</evidence>
<keyword evidence="2" id="KW-1185">Reference proteome</keyword>
<proteinExistence type="predicted"/>
<evidence type="ECO:0000313" key="1">
    <source>
        <dbReference type="EMBL" id="KZO90979.1"/>
    </source>
</evidence>
<dbReference type="Proteomes" id="UP000076738">
    <property type="component" value="Unassembled WGS sequence"/>
</dbReference>
<gene>
    <name evidence="1" type="ORF">CALVIDRAFT_602590</name>
</gene>
<dbReference type="EMBL" id="KV417331">
    <property type="protein sequence ID" value="KZO90979.1"/>
    <property type="molecule type" value="Genomic_DNA"/>
</dbReference>
<sequence length="352" mass="39661">MPIQYRHLTPPERSHFLTHHWLHLPSAIRPRALDYLLEGFWERLGADPEDKSTWPGYVKLPRHREVPIASEVVGGAERIDPIRERYQGDQFIWNGGNEGPNSAAFPNSAKTTDPRLFPGWHTDNDWYRQTIFSSGNSLTLIILFSDVVSGGGVLEWVKLNGEQDPPFEKTGIYAHAPKCSTFTEITGKKGDVFVTHGLLSLVEQVILNAMGVERYPTPNWNENNPQAPGSPTVYFPHAARAKVALVPDELDRLAKVKGGMDNVQSPWKARKGAEGTGTFNVDTDGEIAKMDRLPSPKDDKEKTEREERKAFLRFIRRNGWDRQWSAGARREEEGRAKKVGGVVGGWMWRAEA</sequence>
<evidence type="ECO:0000313" key="2">
    <source>
        <dbReference type="Proteomes" id="UP000076738"/>
    </source>
</evidence>
<reference evidence="1 2" key="1">
    <citation type="journal article" date="2016" name="Mol. Biol. Evol.">
        <title>Comparative Genomics of Early-Diverging Mushroom-Forming Fungi Provides Insights into the Origins of Lignocellulose Decay Capabilities.</title>
        <authorList>
            <person name="Nagy L.G."/>
            <person name="Riley R."/>
            <person name="Tritt A."/>
            <person name="Adam C."/>
            <person name="Daum C."/>
            <person name="Floudas D."/>
            <person name="Sun H."/>
            <person name="Yadav J.S."/>
            <person name="Pangilinan J."/>
            <person name="Larsson K.H."/>
            <person name="Matsuura K."/>
            <person name="Barry K."/>
            <person name="Labutti K."/>
            <person name="Kuo R."/>
            <person name="Ohm R.A."/>
            <person name="Bhattacharya S.S."/>
            <person name="Shirouzu T."/>
            <person name="Yoshinaga Y."/>
            <person name="Martin F.M."/>
            <person name="Grigoriev I.V."/>
            <person name="Hibbett D.S."/>
        </authorList>
    </citation>
    <scope>NUCLEOTIDE SEQUENCE [LARGE SCALE GENOMIC DNA]</scope>
    <source>
        <strain evidence="1 2">TUFC12733</strain>
    </source>
</reference>
<dbReference type="AlphaFoldDB" id="A0A167GWE1"/>
<organism evidence="1 2">
    <name type="scientific">Calocera viscosa (strain TUFC12733)</name>
    <dbReference type="NCBI Taxonomy" id="1330018"/>
    <lineage>
        <taxon>Eukaryota</taxon>
        <taxon>Fungi</taxon>
        <taxon>Dikarya</taxon>
        <taxon>Basidiomycota</taxon>
        <taxon>Agaricomycotina</taxon>
        <taxon>Dacrymycetes</taxon>
        <taxon>Dacrymycetales</taxon>
        <taxon>Dacrymycetaceae</taxon>
        <taxon>Calocera</taxon>
    </lineage>
</organism>